<comment type="function">
    <text evidence="12">Pre-mRNA processing factor involved in disassembly of spliceosomes after the release of mature mRNA.</text>
</comment>
<evidence type="ECO:0000256" key="3">
    <source>
        <dbReference type="ARBA" id="ARBA00022664"/>
    </source>
</evidence>
<dbReference type="InterPro" id="IPR042171">
    <property type="entry name" value="Acyl-CoA_hotdog"/>
</dbReference>
<dbReference type="SUPFAM" id="SSF52540">
    <property type="entry name" value="P-loop containing nucleoside triphosphate hydrolases"/>
    <property type="match status" value="1"/>
</dbReference>
<dbReference type="InterPro" id="IPR025652">
    <property type="entry name" value="TesB_C"/>
</dbReference>
<evidence type="ECO:0000313" key="16">
    <source>
        <dbReference type="EMBL" id="KAG2186487.1"/>
    </source>
</evidence>
<reference evidence="16" key="1">
    <citation type="submission" date="2020-12" db="EMBL/GenBank/DDBJ databases">
        <title>Metabolic potential, ecology and presence of endohyphal bacteria is reflected in genomic diversity of Mucoromycotina.</title>
        <authorList>
            <person name="Muszewska A."/>
            <person name="Okrasinska A."/>
            <person name="Steczkiewicz K."/>
            <person name="Drgas O."/>
            <person name="Orlowska M."/>
            <person name="Perlinska-Lenart U."/>
            <person name="Aleksandrzak-Piekarczyk T."/>
            <person name="Szatraj K."/>
            <person name="Zielenkiewicz U."/>
            <person name="Pilsyk S."/>
            <person name="Malc E."/>
            <person name="Mieczkowski P."/>
            <person name="Kruszewska J.S."/>
            <person name="Biernat P."/>
            <person name="Pawlowska J."/>
        </authorList>
    </citation>
    <scope>NUCLEOTIDE SEQUENCE</scope>
    <source>
        <strain evidence="16">WA0000051536</strain>
    </source>
</reference>
<name>A0A8H7ULU0_9FUNG</name>
<evidence type="ECO:0000256" key="9">
    <source>
        <dbReference type="ARBA" id="ARBA00023187"/>
    </source>
</evidence>
<dbReference type="SMART" id="SM00487">
    <property type="entry name" value="DEXDc"/>
    <property type="match status" value="1"/>
</dbReference>
<dbReference type="GO" id="GO:0005524">
    <property type="term" value="F:ATP binding"/>
    <property type="evidence" value="ECO:0007669"/>
    <property type="project" value="UniProtKB-KW"/>
</dbReference>
<keyword evidence="17" id="KW-1185">Reference proteome</keyword>
<keyword evidence="3" id="KW-0507">mRNA processing</keyword>
<dbReference type="FunFam" id="3.40.50.300:FF:000007">
    <property type="entry name" value="Pre-mRNA-splicing factor ATP-dependent RNA helicase"/>
    <property type="match status" value="1"/>
</dbReference>
<keyword evidence="9" id="KW-0508">mRNA splicing</keyword>
<dbReference type="GO" id="GO:0000390">
    <property type="term" value="P:spliceosomal complex disassembly"/>
    <property type="evidence" value="ECO:0007669"/>
    <property type="project" value="UniProtKB-ARBA"/>
</dbReference>
<dbReference type="Pfam" id="PF04408">
    <property type="entry name" value="WHD_HA2"/>
    <property type="match status" value="1"/>
</dbReference>
<dbReference type="InterPro" id="IPR001650">
    <property type="entry name" value="Helicase_C-like"/>
</dbReference>
<dbReference type="GO" id="GO:0003724">
    <property type="term" value="F:RNA helicase activity"/>
    <property type="evidence" value="ECO:0007669"/>
    <property type="project" value="UniProtKB-EC"/>
</dbReference>
<gene>
    <name evidence="16" type="ORF">INT44_002709</name>
</gene>
<comment type="catalytic activity">
    <reaction evidence="11">
        <text>ATP + H2O = ADP + phosphate + H(+)</text>
        <dbReference type="Rhea" id="RHEA:13065"/>
        <dbReference type="ChEBI" id="CHEBI:15377"/>
        <dbReference type="ChEBI" id="CHEBI:15378"/>
        <dbReference type="ChEBI" id="CHEBI:30616"/>
        <dbReference type="ChEBI" id="CHEBI:43474"/>
        <dbReference type="ChEBI" id="CHEBI:456216"/>
        <dbReference type="EC" id="3.6.4.13"/>
    </reaction>
</comment>
<evidence type="ECO:0000256" key="5">
    <source>
        <dbReference type="ARBA" id="ARBA00022801"/>
    </source>
</evidence>
<dbReference type="PANTHER" id="PTHR18934">
    <property type="entry name" value="ATP-DEPENDENT RNA HELICASE"/>
    <property type="match status" value="1"/>
</dbReference>
<dbReference type="CDD" id="cd18791">
    <property type="entry name" value="SF2_C_RHA"/>
    <property type="match status" value="1"/>
</dbReference>
<dbReference type="InterPro" id="IPR007502">
    <property type="entry name" value="Helicase-assoc_dom"/>
</dbReference>
<dbReference type="Pfam" id="PF00271">
    <property type="entry name" value="Helicase_C"/>
    <property type="match status" value="1"/>
</dbReference>
<evidence type="ECO:0000259" key="14">
    <source>
        <dbReference type="PROSITE" id="PS51192"/>
    </source>
</evidence>
<dbReference type="FunFam" id="1.20.120.1080:FF:000003">
    <property type="entry name" value="Pre-mRNA-splicing factor ATP-dependent RNA helicase PRP43"/>
    <property type="match status" value="1"/>
</dbReference>
<dbReference type="FunFam" id="2.40.160.210:FF:000001">
    <property type="entry name" value="Acyl-CoA thioesterase II"/>
    <property type="match status" value="1"/>
</dbReference>
<dbReference type="InterPro" id="IPR011545">
    <property type="entry name" value="DEAD/DEAH_box_helicase_dom"/>
</dbReference>
<evidence type="ECO:0000256" key="12">
    <source>
        <dbReference type="ARBA" id="ARBA00055599"/>
    </source>
</evidence>
<keyword evidence="8" id="KW-0443">Lipid metabolism</keyword>
<dbReference type="EMBL" id="JAEPRA010000004">
    <property type="protein sequence ID" value="KAG2186487.1"/>
    <property type="molecule type" value="Genomic_DNA"/>
</dbReference>
<dbReference type="SMART" id="SM00490">
    <property type="entry name" value="HELICc"/>
    <property type="match status" value="1"/>
</dbReference>
<dbReference type="GO" id="GO:0003723">
    <property type="term" value="F:RNA binding"/>
    <property type="evidence" value="ECO:0007669"/>
    <property type="project" value="TreeGrafter"/>
</dbReference>
<dbReference type="GO" id="GO:0016787">
    <property type="term" value="F:hydrolase activity"/>
    <property type="evidence" value="ECO:0007669"/>
    <property type="project" value="UniProtKB-KW"/>
</dbReference>
<evidence type="ECO:0000313" key="17">
    <source>
        <dbReference type="Proteomes" id="UP000612746"/>
    </source>
</evidence>
<dbReference type="EC" id="3.6.4.13" evidence="2"/>
<dbReference type="InterPro" id="IPR002464">
    <property type="entry name" value="DNA/RNA_helicase_DEAH_CS"/>
</dbReference>
<evidence type="ECO:0000256" key="7">
    <source>
        <dbReference type="ARBA" id="ARBA00022840"/>
    </source>
</evidence>
<feature type="domain" description="Helicase C-terminal" evidence="15">
    <location>
        <begin position="297"/>
        <end position="479"/>
    </location>
</feature>
<dbReference type="GO" id="GO:0071014">
    <property type="term" value="C:post-mRNA release spliceosomal complex"/>
    <property type="evidence" value="ECO:0007669"/>
    <property type="project" value="UniProtKB-ARBA"/>
</dbReference>
<dbReference type="InterPro" id="IPR014001">
    <property type="entry name" value="Helicase_ATP-bd"/>
</dbReference>
<dbReference type="Gene3D" id="1.20.120.1080">
    <property type="match status" value="1"/>
</dbReference>
<dbReference type="Pfam" id="PF07717">
    <property type="entry name" value="OB_NTP_bind"/>
    <property type="match status" value="1"/>
</dbReference>
<dbReference type="FunFam" id="3.40.50.300:FF:001148">
    <property type="entry name" value="Pre-mRNA-splicing factor ATP-dependent RNA helicase DHX15/PRP43"/>
    <property type="match status" value="1"/>
</dbReference>
<dbReference type="CDD" id="cd03445">
    <property type="entry name" value="Thioesterase_II_repeat2"/>
    <property type="match status" value="1"/>
</dbReference>
<evidence type="ECO:0000256" key="8">
    <source>
        <dbReference type="ARBA" id="ARBA00023098"/>
    </source>
</evidence>
<dbReference type="Proteomes" id="UP000612746">
    <property type="component" value="Unassembled WGS sequence"/>
</dbReference>
<feature type="domain" description="Helicase ATP-binding" evidence="14">
    <location>
        <begin position="91"/>
        <end position="272"/>
    </location>
</feature>
<accession>A0A8H7ULU0</accession>
<protein>
    <recommendedName>
        <fullName evidence="2">RNA helicase</fullName>
        <ecNumber evidence="2">3.6.4.13</ecNumber>
    </recommendedName>
</protein>
<dbReference type="InterPro" id="IPR044756">
    <property type="entry name" value="DHX15_DEXHc"/>
</dbReference>
<dbReference type="Pfam" id="PF13622">
    <property type="entry name" value="4HBT_3"/>
    <property type="match status" value="1"/>
</dbReference>
<keyword evidence="7" id="KW-0067">ATP-binding</keyword>
<keyword evidence="6" id="KW-0347">Helicase</keyword>
<dbReference type="AlphaFoldDB" id="A0A8H7ULU0"/>
<keyword evidence="4" id="KW-0547">Nucleotide-binding</keyword>
<dbReference type="PROSITE" id="PS00690">
    <property type="entry name" value="DEAH_ATP_HELICASE"/>
    <property type="match status" value="1"/>
</dbReference>
<evidence type="ECO:0000259" key="15">
    <source>
        <dbReference type="PROSITE" id="PS51194"/>
    </source>
</evidence>
<evidence type="ECO:0000256" key="10">
    <source>
        <dbReference type="ARBA" id="ARBA00024333"/>
    </source>
</evidence>
<evidence type="ECO:0000256" key="11">
    <source>
        <dbReference type="ARBA" id="ARBA00047984"/>
    </source>
</evidence>
<dbReference type="Gene3D" id="3.40.50.300">
    <property type="entry name" value="P-loop containing nucleotide triphosphate hydrolases"/>
    <property type="match status" value="2"/>
</dbReference>
<evidence type="ECO:0000256" key="6">
    <source>
        <dbReference type="ARBA" id="ARBA00022806"/>
    </source>
</evidence>
<dbReference type="PROSITE" id="PS51194">
    <property type="entry name" value="HELICASE_CTER"/>
    <property type="match status" value="1"/>
</dbReference>
<evidence type="ECO:0000256" key="1">
    <source>
        <dbReference type="ARBA" id="ARBA00011881"/>
    </source>
</evidence>
<dbReference type="InterPro" id="IPR049449">
    <property type="entry name" value="TesB_ACOT8-like_N"/>
</dbReference>
<dbReference type="PANTHER" id="PTHR18934:SF109">
    <property type="entry name" value="ATP-DEPENDENT RNA HELICASE DHX15 HOMOLOG"/>
    <property type="match status" value="1"/>
</dbReference>
<dbReference type="OrthoDB" id="10253254at2759"/>
<feature type="compositionally biased region" description="Basic and acidic residues" evidence="13">
    <location>
        <begin position="1"/>
        <end position="20"/>
    </location>
</feature>
<dbReference type="SMART" id="SM00847">
    <property type="entry name" value="HA2"/>
    <property type="match status" value="1"/>
</dbReference>
<dbReference type="InterPro" id="IPR027417">
    <property type="entry name" value="P-loop_NTPase"/>
</dbReference>
<dbReference type="InterPro" id="IPR011709">
    <property type="entry name" value="DEAD-box_helicase_OB_fold"/>
</dbReference>
<evidence type="ECO:0000256" key="2">
    <source>
        <dbReference type="ARBA" id="ARBA00012552"/>
    </source>
</evidence>
<dbReference type="Pfam" id="PF21010">
    <property type="entry name" value="HA2_C"/>
    <property type="match status" value="1"/>
</dbReference>
<feature type="region of interest" description="Disordered" evidence="13">
    <location>
        <begin position="1"/>
        <end position="31"/>
    </location>
</feature>
<organism evidence="16 17">
    <name type="scientific">Umbelopsis vinacea</name>
    <dbReference type="NCBI Taxonomy" id="44442"/>
    <lineage>
        <taxon>Eukaryota</taxon>
        <taxon>Fungi</taxon>
        <taxon>Fungi incertae sedis</taxon>
        <taxon>Mucoromycota</taxon>
        <taxon>Mucoromycotina</taxon>
        <taxon>Umbelopsidomycetes</taxon>
        <taxon>Umbelopsidales</taxon>
        <taxon>Umbelopsidaceae</taxon>
        <taxon>Umbelopsis</taxon>
    </lineage>
</organism>
<dbReference type="CDD" id="cd03444">
    <property type="entry name" value="Thioesterase_II_repeat1"/>
    <property type="match status" value="1"/>
</dbReference>
<proteinExistence type="inferred from homology"/>
<dbReference type="PROSITE" id="PS51192">
    <property type="entry name" value="HELICASE_ATP_BIND_1"/>
    <property type="match status" value="1"/>
</dbReference>
<evidence type="ECO:0000256" key="4">
    <source>
        <dbReference type="ARBA" id="ARBA00022741"/>
    </source>
</evidence>
<keyword evidence="5" id="KW-0378">Hydrolase</keyword>
<dbReference type="SUPFAM" id="SSF54637">
    <property type="entry name" value="Thioesterase/thiol ester dehydrase-isomerase"/>
    <property type="match status" value="2"/>
</dbReference>
<dbReference type="InterPro" id="IPR029069">
    <property type="entry name" value="HotDog_dom_sf"/>
</dbReference>
<comment type="caution">
    <text evidence="16">The sequence shown here is derived from an EMBL/GenBank/DDBJ whole genome shotgun (WGS) entry which is preliminary data.</text>
</comment>
<comment type="similarity">
    <text evidence="10">Belongs to the DEAD box helicase family. DEAH subfamily. DDX15/PRP43 sub-subfamily.</text>
</comment>
<dbReference type="Pfam" id="PF02551">
    <property type="entry name" value="Acyl_CoA_thio"/>
    <property type="match status" value="1"/>
</dbReference>
<comment type="subunit">
    <text evidence="1">Homotetramer.</text>
</comment>
<dbReference type="GO" id="GO:0006629">
    <property type="term" value="P:lipid metabolic process"/>
    <property type="evidence" value="ECO:0007669"/>
    <property type="project" value="UniProtKB-KW"/>
</dbReference>
<sequence>MSEERAKKRSKTAKEVDPKDNPYLAHLQPTNESSQVEFHGLKAGNTTAAQAEVVENGDINPFNKKPFSAKYKKIMEGRRKLPVHAQRNEFLEMVHNNQIIVLVGETGSGKTTQAWNAWTTYLSLLLSIRIPQFLVYDDLPNLKGKQIACTQPRRVAAMSVAQRVADEMDVPLGQQVGFNIRFEDNTSPSTFLKYMTDGMLLREAMSDPQLSRYSALILDEAHERTLNTDILMGLVKEICKRRQDLKVIVMSATLDAGKFQKYFNNAPLLNVPGRTFPVEIYYTPEPERDYLEAAIRTVLQIHVCESEGDILVFLTGEEEIEDACRKIKAEVDEQIRQVDCGPLKVVPLYSSLPPNAQQRIFDPAPPARKAGGAPGRKVIVSTNVAETSLTIDGIVYVVDPGFSKQKVYNPRIRVESLLVSPISKASAQQRAGRAGRTRPGKAFRLYTENAFVKELIEQTYPEILRSNLGSVVLQLKKLKIDDLVHFDFMDPPAPETLMRALELLNYLGALDDDGNLTPLGEIMSMFPLDPQLSKMLIESPGYNCSNEILSITALLSVPQIFIRPNEARKAADEAKAQFAHPDGDHLTLLNAYHAYKTNGENPKWCYDNFMNQRSLKSADDVRRQLKRTMEQYDLDLVSTNFEDKSYYTNIRKAMVSGYFMQVAHLERTGHYLTVKDNQVVVLHPSCCLDHKPEWILYNEFVLTTRNYIRTCTEVKADWLLDCAPQYYDLTNFPNCEGKRTLPTVTTFADTVVQVETKGDEAYGALIAQAVDVQEIDVGWTRSKQLWKPLMARGVFGGQVVAQALMAAAKTVESHFSLHSLHSYFILPGNNQMPILYQVERLRDGKTYATRVVKAMQRGRAIFSASFSFAVAEPGISFDHQAAFPKVPEPESLPSEDFRVEELLNHPDLEIPEKYRTYLQQRLQEQAPIDYRDAHVPSVEELAKLTAVKSDRQQVWFKAQGSLNDDPVLHQAVLAYASDANLLHTAVRTSGLARTEIGMMASLDHAMWFHAPFRADEWLLYDMDSPRASSGRGLCFGRIFRRDGTLVATTAQEGIIRLSLREQEKRRQEAKKESKI</sequence>
<dbReference type="Gene3D" id="2.40.160.210">
    <property type="entry name" value="Acyl-CoA thioesterase, double hotdog domain"/>
    <property type="match status" value="1"/>
</dbReference>
<dbReference type="InterPro" id="IPR048333">
    <property type="entry name" value="HA2_WH"/>
</dbReference>
<dbReference type="Pfam" id="PF00270">
    <property type="entry name" value="DEAD"/>
    <property type="match status" value="1"/>
</dbReference>
<evidence type="ECO:0000256" key="13">
    <source>
        <dbReference type="SAM" id="MobiDB-lite"/>
    </source>
</evidence>
<dbReference type="CDD" id="cd17973">
    <property type="entry name" value="DEXHc_DHX15"/>
    <property type="match status" value="1"/>
</dbReference>